<organism evidence="1 2">
    <name type="scientific">Colletotrichum lupini</name>
    <dbReference type="NCBI Taxonomy" id="145971"/>
    <lineage>
        <taxon>Eukaryota</taxon>
        <taxon>Fungi</taxon>
        <taxon>Dikarya</taxon>
        <taxon>Ascomycota</taxon>
        <taxon>Pezizomycotina</taxon>
        <taxon>Sordariomycetes</taxon>
        <taxon>Hypocreomycetidae</taxon>
        <taxon>Glomerellales</taxon>
        <taxon>Glomerellaceae</taxon>
        <taxon>Colletotrichum</taxon>
        <taxon>Colletotrichum acutatum species complex</taxon>
    </lineage>
</organism>
<dbReference type="GeneID" id="73344734"/>
<dbReference type="Proteomes" id="UP000830671">
    <property type="component" value="Chromosome 5"/>
</dbReference>
<evidence type="ECO:0000313" key="1">
    <source>
        <dbReference type="EMBL" id="UQC85254.1"/>
    </source>
</evidence>
<dbReference type="EMBL" id="CP019477">
    <property type="protein sequence ID" value="UQC85254.1"/>
    <property type="molecule type" value="Genomic_DNA"/>
</dbReference>
<dbReference type="AlphaFoldDB" id="A0A9Q8WJ29"/>
<evidence type="ECO:0000313" key="2">
    <source>
        <dbReference type="Proteomes" id="UP000830671"/>
    </source>
</evidence>
<keyword evidence="2" id="KW-1185">Reference proteome</keyword>
<protein>
    <submittedName>
        <fullName evidence="1">Uncharacterized protein</fullName>
    </submittedName>
</protein>
<accession>A0A9Q8WJ29</accession>
<reference evidence="1" key="1">
    <citation type="journal article" date="2021" name="Mol. Plant Microbe Interact.">
        <title>Complete Genome Sequence of the Plant-Pathogenic Fungus Colletotrichum lupini.</title>
        <authorList>
            <person name="Baroncelli R."/>
            <person name="Pensec F."/>
            <person name="Da Lio D."/>
            <person name="Boufleur T."/>
            <person name="Vicente I."/>
            <person name="Sarrocco S."/>
            <person name="Picot A."/>
            <person name="Baraldi E."/>
            <person name="Sukno S."/>
            <person name="Thon M."/>
            <person name="Le Floch G."/>
        </authorList>
    </citation>
    <scope>NUCLEOTIDE SEQUENCE</scope>
    <source>
        <strain evidence="1">IMI 504893</strain>
    </source>
</reference>
<name>A0A9Q8WJ29_9PEZI</name>
<dbReference type="RefSeq" id="XP_049146869.1">
    <property type="nucleotide sequence ID" value="XM_049289724.1"/>
</dbReference>
<gene>
    <name evidence="1" type="ORF">CLUP02_10751</name>
</gene>
<proteinExistence type="predicted"/>
<dbReference type="KEGG" id="clup:CLUP02_10751"/>
<sequence length="217" mass="23985">MVEIGSTYRLLAASESPHFDFTTYPSIDMEGTYLPYQLRLLSAARLSYPALSCPALLALSVSHSNSVDPGATYHYHTRSRSALQHTNSPLTTTRDLKTLPTHNRTHTELRLSSGHFFPPSTSLTSLAQPHNFGATNFLALPHPELDPLLPVIADPTSLRDRRLSPAHFPCDSDTPLPLDLLAHARLALKKFLLFGNLTISTYASDYDLTDQTSSQTR</sequence>